<protein>
    <submittedName>
        <fullName evidence="1">Uncharacterized protein</fullName>
    </submittedName>
</protein>
<reference evidence="1" key="1">
    <citation type="journal article" date="2020" name="G3 (Bethesda)">
        <title>High-Quality Assemblies for Three Invasive Social Wasps from the &lt;i&gt;Vespula&lt;/i&gt; Genus.</title>
        <authorList>
            <person name="Harrop T.W.R."/>
            <person name="Guhlin J."/>
            <person name="McLaughlin G.M."/>
            <person name="Permina E."/>
            <person name="Stockwell P."/>
            <person name="Gilligan J."/>
            <person name="Le Lec M.F."/>
            <person name="Gruber M.A.M."/>
            <person name="Quinn O."/>
            <person name="Lovegrove M."/>
            <person name="Duncan E.J."/>
            <person name="Remnant E.J."/>
            <person name="Van Eeckhoven J."/>
            <person name="Graham B."/>
            <person name="Knapp R.A."/>
            <person name="Langford K.W."/>
            <person name="Kronenberg Z."/>
            <person name="Press M.O."/>
            <person name="Eacker S.M."/>
            <person name="Wilson-Rankin E.E."/>
            <person name="Purcell J."/>
            <person name="Lester P.J."/>
            <person name="Dearden P.K."/>
        </authorList>
    </citation>
    <scope>NUCLEOTIDE SEQUENCE</scope>
    <source>
        <strain evidence="1">Volc-1</strain>
    </source>
</reference>
<evidence type="ECO:0000313" key="1">
    <source>
        <dbReference type="EMBL" id="KAF7417001.1"/>
    </source>
</evidence>
<dbReference type="EMBL" id="JACSDY010000010">
    <property type="protein sequence ID" value="KAF7417001.1"/>
    <property type="molecule type" value="Genomic_DNA"/>
</dbReference>
<organism evidence="1 2">
    <name type="scientific">Vespula pensylvanica</name>
    <name type="common">Western yellow jacket</name>
    <name type="synonym">Wasp</name>
    <dbReference type="NCBI Taxonomy" id="30213"/>
    <lineage>
        <taxon>Eukaryota</taxon>
        <taxon>Metazoa</taxon>
        <taxon>Ecdysozoa</taxon>
        <taxon>Arthropoda</taxon>
        <taxon>Hexapoda</taxon>
        <taxon>Insecta</taxon>
        <taxon>Pterygota</taxon>
        <taxon>Neoptera</taxon>
        <taxon>Endopterygota</taxon>
        <taxon>Hymenoptera</taxon>
        <taxon>Apocrita</taxon>
        <taxon>Aculeata</taxon>
        <taxon>Vespoidea</taxon>
        <taxon>Vespidae</taxon>
        <taxon>Vespinae</taxon>
        <taxon>Vespula</taxon>
    </lineage>
</organism>
<proteinExistence type="predicted"/>
<accession>A0A834U556</accession>
<keyword evidence="2" id="KW-1185">Reference proteome</keyword>
<name>A0A834U556_VESPE</name>
<gene>
    <name evidence="1" type="ORF">H0235_011532</name>
</gene>
<sequence length="108" mass="11830">MSRTLTRSDIGSRNFPSDSIPRPVLFTGNSCNSLSSCELERDSIVGTRSAETGTGAGEATAAQSRLVEYLARNGRALVSPRLRLRLILFARLPTLRALLLRRPRLESS</sequence>
<dbReference type="Proteomes" id="UP000600918">
    <property type="component" value="Unassembled WGS sequence"/>
</dbReference>
<evidence type="ECO:0000313" key="2">
    <source>
        <dbReference type="Proteomes" id="UP000600918"/>
    </source>
</evidence>
<comment type="caution">
    <text evidence="1">The sequence shown here is derived from an EMBL/GenBank/DDBJ whole genome shotgun (WGS) entry which is preliminary data.</text>
</comment>
<dbReference type="AlphaFoldDB" id="A0A834U556"/>